<dbReference type="Proteomes" id="UP000246464">
    <property type="component" value="Chromosome 6"/>
</dbReference>
<evidence type="ECO:0000313" key="3">
    <source>
        <dbReference type="Proteomes" id="UP000246464"/>
    </source>
</evidence>
<sequence>MNGTRGGGMRGEWRLNLASTWTKERRESEAITVPDAVRWMSALVAIRLRKPGEVQLSHRHNELTESTDGSSEPGSAAG</sequence>
<feature type="compositionally biased region" description="Polar residues" evidence="1">
    <location>
        <begin position="64"/>
        <end position="78"/>
    </location>
</feature>
<dbReference type="EMBL" id="CP026248">
    <property type="protein sequence ID" value="AWP02198.1"/>
    <property type="molecule type" value="Genomic_DNA"/>
</dbReference>
<organism evidence="2 3">
    <name type="scientific">Scophthalmus maximus</name>
    <name type="common">Turbot</name>
    <name type="synonym">Psetta maxima</name>
    <dbReference type="NCBI Taxonomy" id="52904"/>
    <lineage>
        <taxon>Eukaryota</taxon>
        <taxon>Metazoa</taxon>
        <taxon>Chordata</taxon>
        <taxon>Craniata</taxon>
        <taxon>Vertebrata</taxon>
        <taxon>Euteleostomi</taxon>
        <taxon>Actinopterygii</taxon>
        <taxon>Neopterygii</taxon>
        <taxon>Teleostei</taxon>
        <taxon>Neoteleostei</taxon>
        <taxon>Acanthomorphata</taxon>
        <taxon>Carangaria</taxon>
        <taxon>Pleuronectiformes</taxon>
        <taxon>Pleuronectoidei</taxon>
        <taxon>Scophthalmidae</taxon>
        <taxon>Scophthalmus</taxon>
    </lineage>
</organism>
<name>A0A2U9BDW4_SCOMX</name>
<gene>
    <name evidence="2" type="ORF">SMAX5B_016426</name>
</gene>
<evidence type="ECO:0000313" key="2">
    <source>
        <dbReference type="EMBL" id="AWP02198.1"/>
    </source>
</evidence>
<evidence type="ECO:0000256" key="1">
    <source>
        <dbReference type="SAM" id="MobiDB-lite"/>
    </source>
</evidence>
<feature type="region of interest" description="Disordered" evidence="1">
    <location>
        <begin position="57"/>
        <end position="78"/>
    </location>
</feature>
<keyword evidence="3" id="KW-1185">Reference proteome</keyword>
<reference evidence="2 3" key="1">
    <citation type="submission" date="2017-12" db="EMBL/GenBank/DDBJ databases">
        <title>Integrating genomic resources of turbot (Scophthalmus maximus) in depth evaluation of genetic and physical mapping variation across individuals.</title>
        <authorList>
            <person name="Martinez P."/>
        </authorList>
    </citation>
    <scope>NUCLEOTIDE SEQUENCE [LARGE SCALE GENOMIC DNA]</scope>
</reference>
<dbReference type="AlphaFoldDB" id="A0A2U9BDW4"/>
<protein>
    <submittedName>
        <fullName evidence="2">Uncharacterized protein</fullName>
    </submittedName>
</protein>
<accession>A0A2U9BDW4</accession>
<proteinExistence type="predicted"/>